<dbReference type="InterPro" id="IPR036390">
    <property type="entry name" value="WH_DNA-bd_sf"/>
</dbReference>
<evidence type="ECO:0000256" key="4">
    <source>
        <dbReference type="PIRSR" id="PIRSR005739-1"/>
    </source>
</evidence>
<accession>A0A7H0IPF7</accession>
<dbReference type="GO" id="GO:0008171">
    <property type="term" value="F:O-methyltransferase activity"/>
    <property type="evidence" value="ECO:0007669"/>
    <property type="project" value="InterPro"/>
</dbReference>
<dbReference type="EMBL" id="CP060828">
    <property type="protein sequence ID" value="QNP74673.1"/>
    <property type="molecule type" value="Genomic_DNA"/>
</dbReference>
<reference evidence="7 8" key="1">
    <citation type="submission" date="2020-08" db="EMBL/GenBank/DDBJ databases">
        <title>A novel species.</title>
        <authorList>
            <person name="Gao J."/>
        </authorList>
    </citation>
    <scope>NUCLEOTIDE SEQUENCE [LARGE SCALE GENOMIC DNA]</scope>
    <source>
        <strain evidence="7 8">CRXT-G-22</strain>
    </source>
</reference>
<dbReference type="Pfam" id="PF00891">
    <property type="entry name" value="Methyltransf_2"/>
    <property type="match status" value="1"/>
</dbReference>
<keyword evidence="1 7" id="KW-0489">Methyltransferase</keyword>
<dbReference type="InterPro" id="IPR036388">
    <property type="entry name" value="WH-like_DNA-bd_sf"/>
</dbReference>
<dbReference type="Proteomes" id="UP000516052">
    <property type="component" value="Chromosome"/>
</dbReference>
<evidence type="ECO:0000256" key="2">
    <source>
        <dbReference type="ARBA" id="ARBA00022679"/>
    </source>
</evidence>
<dbReference type="InterPro" id="IPR001077">
    <property type="entry name" value="COMT_C"/>
</dbReference>
<dbReference type="GO" id="GO:0046983">
    <property type="term" value="F:protein dimerization activity"/>
    <property type="evidence" value="ECO:0007669"/>
    <property type="project" value="InterPro"/>
</dbReference>
<dbReference type="Pfam" id="PF08100">
    <property type="entry name" value="Dimerisation"/>
    <property type="match status" value="1"/>
</dbReference>
<evidence type="ECO:0000256" key="3">
    <source>
        <dbReference type="ARBA" id="ARBA00022691"/>
    </source>
</evidence>
<dbReference type="PIRSF" id="PIRSF005739">
    <property type="entry name" value="O-mtase"/>
    <property type="match status" value="1"/>
</dbReference>
<evidence type="ECO:0000313" key="7">
    <source>
        <dbReference type="EMBL" id="QNP74673.1"/>
    </source>
</evidence>
<evidence type="ECO:0000313" key="8">
    <source>
        <dbReference type="Proteomes" id="UP000516052"/>
    </source>
</evidence>
<feature type="domain" description="O-methyltransferase dimerisation" evidence="6">
    <location>
        <begin position="23"/>
        <end position="98"/>
    </location>
</feature>
<dbReference type="InterPro" id="IPR029063">
    <property type="entry name" value="SAM-dependent_MTases_sf"/>
</dbReference>
<keyword evidence="2 7" id="KW-0808">Transferase</keyword>
<evidence type="ECO:0000259" key="6">
    <source>
        <dbReference type="Pfam" id="PF08100"/>
    </source>
</evidence>
<feature type="domain" description="O-methyltransferase C-terminal" evidence="5">
    <location>
        <begin position="123"/>
        <end position="328"/>
    </location>
</feature>
<keyword evidence="3" id="KW-0949">S-adenosyl-L-methionine</keyword>
<dbReference type="GO" id="GO:0032259">
    <property type="term" value="P:methylation"/>
    <property type="evidence" value="ECO:0007669"/>
    <property type="project" value="UniProtKB-KW"/>
</dbReference>
<name>A0A7H0IPF7_9ACTN</name>
<dbReference type="PANTHER" id="PTHR43712:SF2">
    <property type="entry name" value="O-METHYLTRANSFERASE CICE"/>
    <property type="match status" value="1"/>
</dbReference>
<dbReference type="RefSeq" id="WP_187751597.1">
    <property type="nucleotide sequence ID" value="NZ_CP060828.1"/>
</dbReference>
<dbReference type="CDD" id="cd02440">
    <property type="entry name" value="AdoMet_MTases"/>
    <property type="match status" value="1"/>
</dbReference>
<keyword evidence="8" id="KW-1185">Reference proteome</keyword>
<dbReference type="PROSITE" id="PS51683">
    <property type="entry name" value="SAM_OMT_II"/>
    <property type="match status" value="1"/>
</dbReference>
<dbReference type="Gene3D" id="3.40.50.150">
    <property type="entry name" value="Vaccinia Virus protein VP39"/>
    <property type="match status" value="1"/>
</dbReference>
<dbReference type="SUPFAM" id="SSF53335">
    <property type="entry name" value="S-adenosyl-L-methionine-dependent methyltransferases"/>
    <property type="match status" value="1"/>
</dbReference>
<dbReference type="AlphaFoldDB" id="A0A7H0IPF7"/>
<gene>
    <name evidence="7" type="ORF">IAG44_37970</name>
</gene>
<organism evidence="7 8">
    <name type="scientific">Streptomyces roseirectus</name>
    <dbReference type="NCBI Taxonomy" id="2768066"/>
    <lineage>
        <taxon>Bacteria</taxon>
        <taxon>Bacillati</taxon>
        <taxon>Actinomycetota</taxon>
        <taxon>Actinomycetes</taxon>
        <taxon>Kitasatosporales</taxon>
        <taxon>Streptomycetaceae</taxon>
        <taxon>Streptomyces</taxon>
    </lineage>
</organism>
<dbReference type="Gene3D" id="1.10.10.10">
    <property type="entry name" value="Winged helix-like DNA-binding domain superfamily/Winged helix DNA-binding domain"/>
    <property type="match status" value="1"/>
</dbReference>
<feature type="active site" description="Proton acceptor" evidence="4">
    <location>
        <position position="258"/>
    </location>
</feature>
<dbReference type="PANTHER" id="PTHR43712">
    <property type="entry name" value="PUTATIVE (AFU_ORTHOLOGUE AFUA_4G14580)-RELATED"/>
    <property type="match status" value="1"/>
</dbReference>
<dbReference type="InterPro" id="IPR016461">
    <property type="entry name" value="COMT-like"/>
</dbReference>
<evidence type="ECO:0000259" key="5">
    <source>
        <dbReference type="Pfam" id="PF00891"/>
    </source>
</evidence>
<evidence type="ECO:0000256" key="1">
    <source>
        <dbReference type="ARBA" id="ARBA00022603"/>
    </source>
</evidence>
<protein>
    <submittedName>
        <fullName evidence="7">Methyltransferase</fullName>
    </submittedName>
</protein>
<proteinExistence type="predicted"/>
<dbReference type="SUPFAM" id="SSF46785">
    <property type="entry name" value="Winged helix' DNA-binding domain"/>
    <property type="match status" value="1"/>
</dbReference>
<dbReference type="InterPro" id="IPR012967">
    <property type="entry name" value="COMT_dimerisation"/>
</dbReference>
<dbReference type="Gene3D" id="1.10.287.1350">
    <property type="match status" value="1"/>
</dbReference>
<sequence>MPEQAAGAMAGDDREDAVLSRMWDFHSGLRMGFMLSAIAEIGIADHLVDGPLSVDELAERTGNNADGLYRVLRAMASKGVFTETSRRVFGLTPLADILRSDTANSLRDVFRLQGKHFMRNAYAEIGYSIRTGLPAFDHVNGEELFAYLARHPEMNELFSGAMGNAAGQTQQSAVEAYDLTGVRKLVDIGGAHGHLLASILARYPDLRGVVFDQPHVVPGAERVLAEAGVLERAELVGGNYLESVPAGGDAYVISHVLHQLSDSEAIAVLTNIRRVMDPAGRVLVIDPLIPEGDVPHPGKFMDITMMALSKGRDRTEAEFVEVFGKAGLRLAGTVGLKSASSVVVAEPA</sequence>
<dbReference type="KEGG" id="sroi:IAG44_37970"/>